<reference evidence="1" key="1">
    <citation type="journal article" date="2021" name="PeerJ">
        <title>Extensive microbial diversity within the chicken gut microbiome revealed by metagenomics and culture.</title>
        <authorList>
            <person name="Gilroy R."/>
            <person name="Ravi A."/>
            <person name="Getino M."/>
            <person name="Pursley I."/>
            <person name="Horton D.L."/>
            <person name="Alikhan N.F."/>
            <person name="Baker D."/>
            <person name="Gharbi K."/>
            <person name="Hall N."/>
            <person name="Watson M."/>
            <person name="Adriaenssens E.M."/>
            <person name="Foster-Nyarko E."/>
            <person name="Jarju S."/>
            <person name="Secka A."/>
            <person name="Antonio M."/>
            <person name="Oren A."/>
            <person name="Chaudhuri R.R."/>
            <person name="La Ragione R."/>
            <person name="Hildebrand F."/>
            <person name="Pallen M.J."/>
        </authorList>
    </citation>
    <scope>NUCLEOTIDE SEQUENCE</scope>
    <source>
        <strain evidence="1">2239</strain>
    </source>
</reference>
<protein>
    <submittedName>
        <fullName evidence="1">DUF3783 domain-containing protein</fullName>
    </submittedName>
</protein>
<dbReference type="Proteomes" id="UP000824193">
    <property type="component" value="Unassembled WGS sequence"/>
</dbReference>
<dbReference type="EMBL" id="DXFW01000032">
    <property type="protein sequence ID" value="HIX06269.1"/>
    <property type="molecule type" value="Genomic_DNA"/>
</dbReference>
<proteinExistence type="predicted"/>
<dbReference type="AlphaFoldDB" id="A0A9D1V5P6"/>
<name>A0A9D1V5P6_9FIRM</name>
<comment type="caution">
    <text evidence="1">The sequence shown here is derived from an EMBL/GenBank/DDBJ whole genome shotgun (WGS) entry which is preliminary data.</text>
</comment>
<sequence length="130" mass="13739">MKAHIAALPPATALAWKVPEDSALDKVCTGAGVRLRTVKEEDLGRTVAALCGLPGAEEGGLNAGPADPTPALVLWGLDRKGLDAFLDRLKEAGVRIPLKAVVTDTNRAWTFAALLEELHAEHRAVQNDGK</sequence>
<organism evidence="1 2">
    <name type="scientific">Candidatus Allofournierella pullicola</name>
    <dbReference type="NCBI Taxonomy" id="2838596"/>
    <lineage>
        <taxon>Bacteria</taxon>
        <taxon>Bacillati</taxon>
        <taxon>Bacillota</taxon>
        <taxon>Clostridia</taxon>
        <taxon>Eubacteriales</taxon>
        <taxon>Oscillospiraceae</taxon>
        <taxon>Allofournierella</taxon>
    </lineage>
</organism>
<reference evidence="1" key="2">
    <citation type="submission" date="2021-04" db="EMBL/GenBank/DDBJ databases">
        <authorList>
            <person name="Gilroy R."/>
        </authorList>
    </citation>
    <scope>NUCLEOTIDE SEQUENCE</scope>
    <source>
        <strain evidence="1">2239</strain>
    </source>
</reference>
<evidence type="ECO:0000313" key="2">
    <source>
        <dbReference type="Proteomes" id="UP000824193"/>
    </source>
</evidence>
<dbReference type="InterPro" id="IPR016621">
    <property type="entry name" value="UCP014543"/>
</dbReference>
<accession>A0A9D1V5P6</accession>
<dbReference type="Pfam" id="PF12646">
    <property type="entry name" value="DUF3783"/>
    <property type="match status" value="1"/>
</dbReference>
<evidence type="ECO:0000313" key="1">
    <source>
        <dbReference type="EMBL" id="HIX06269.1"/>
    </source>
</evidence>
<gene>
    <name evidence="1" type="ORF">H9865_09305</name>
</gene>